<dbReference type="Pfam" id="PF24880">
    <property type="entry name" value="DUF7738"/>
    <property type="match status" value="1"/>
</dbReference>
<reference evidence="2 3" key="1">
    <citation type="submission" date="2016-10" db="EMBL/GenBank/DDBJ databases">
        <authorList>
            <person name="de Groot N.N."/>
        </authorList>
    </citation>
    <scope>NUCLEOTIDE SEQUENCE [LARGE SCALE GENOMIC DNA]</scope>
    <source>
        <strain evidence="2 3">DSM 23842</strain>
    </source>
</reference>
<dbReference type="EMBL" id="FNQK01000013">
    <property type="protein sequence ID" value="SEA44530.1"/>
    <property type="molecule type" value="Genomic_DNA"/>
</dbReference>
<evidence type="ECO:0000313" key="3">
    <source>
        <dbReference type="Proteomes" id="UP000198846"/>
    </source>
</evidence>
<name>A0A1H4B8Q1_BIZPA</name>
<gene>
    <name evidence="2" type="ORF">SAMN04487990_11394</name>
</gene>
<organism evidence="2 3">
    <name type="scientific">Bizionia paragorgiae</name>
    <dbReference type="NCBI Taxonomy" id="283786"/>
    <lineage>
        <taxon>Bacteria</taxon>
        <taxon>Pseudomonadati</taxon>
        <taxon>Bacteroidota</taxon>
        <taxon>Flavobacteriia</taxon>
        <taxon>Flavobacteriales</taxon>
        <taxon>Flavobacteriaceae</taxon>
        <taxon>Bizionia</taxon>
    </lineage>
</organism>
<dbReference type="InterPro" id="IPR056640">
    <property type="entry name" value="DUF7738"/>
</dbReference>
<accession>A0A1H4B8Q1</accession>
<protein>
    <recommendedName>
        <fullName evidence="1">DUF7738 domain-containing protein</fullName>
    </recommendedName>
</protein>
<keyword evidence="3" id="KW-1185">Reference proteome</keyword>
<feature type="domain" description="DUF7738" evidence="1">
    <location>
        <begin position="32"/>
        <end position="138"/>
    </location>
</feature>
<evidence type="ECO:0000259" key="1">
    <source>
        <dbReference type="Pfam" id="PF24880"/>
    </source>
</evidence>
<dbReference type="RefSeq" id="WP_177165321.1">
    <property type="nucleotide sequence ID" value="NZ_FNQK01000013.1"/>
</dbReference>
<sequence length="200" mass="23335">SLLTQCNGQEKKGKSINMQSQIEQFNKQKNRLEFKEEKLFYNDKHVKLDQSMAYYEAVFGKDYSVNINDIVVYNNLPISMNKGIDDQVDNIRIQLYYYDQKMLMHKSDNETWGFPPKILDNEYILIDVVPLNKDTDINVFNDMLINSNKQSFKQKFKGVDAVSRQYLNENDMFSITISISKGELTPLDYILYSDGSTTSE</sequence>
<feature type="non-terminal residue" evidence="2">
    <location>
        <position position="1"/>
    </location>
</feature>
<evidence type="ECO:0000313" key="2">
    <source>
        <dbReference type="EMBL" id="SEA44530.1"/>
    </source>
</evidence>
<dbReference type="Proteomes" id="UP000198846">
    <property type="component" value="Unassembled WGS sequence"/>
</dbReference>
<proteinExistence type="predicted"/>
<dbReference type="AlphaFoldDB" id="A0A1H4B8Q1"/>